<organism evidence="9 10">
    <name type="scientific">Geranomyces variabilis</name>
    <dbReference type="NCBI Taxonomy" id="109894"/>
    <lineage>
        <taxon>Eukaryota</taxon>
        <taxon>Fungi</taxon>
        <taxon>Fungi incertae sedis</taxon>
        <taxon>Chytridiomycota</taxon>
        <taxon>Chytridiomycota incertae sedis</taxon>
        <taxon>Chytridiomycetes</taxon>
        <taxon>Spizellomycetales</taxon>
        <taxon>Powellomycetaceae</taxon>
        <taxon>Geranomyces</taxon>
    </lineage>
</organism>
<sequence>MSSQTMHANTEMEGKKSLADIAGGLMPTSTPIKSDKSTTETMRACTYQGSNTMEMKDVPKPLVTDQRDAIVRITTAAICGSDLHMYTGAMNPAMAKGDVLGHEMVGVIESVGSKVKNLKVGDRVCVAGPIACGTCEFCQKGLFSCCDTTNPSGAMDKLYGSRLCGAYGYTHTTGGYWGGQAEFLRVPFADVNAMPLPTDISDDAAVLLSDIACTSWQACELSEVKEGSTVAIWGLGPVGLLTAMWAKERGAKTIIGIDYVKERLDVASKVLGIITVDFKKQDVMTEVSTVCPGGVDCAIEIAGFRYAKGWLHTIETTLKLETDAIESVVEALKLCRKGGNVAIMGDYFGYANHYPIGAQMEKMLTIRGGQVCTQRYWKDILERFRKGLKCGVDPTFIITHRLPLEQAPEGFRKFNAKEDGVIKVLLKANGAK</sequence>
<protein>
    <submittedName>
        <fullName evidence="9">Uncharacterized protein</fullName>
    </submittedName>
</protein>
<comment type="cofactor">
    <cofactor evidence="1 5">
        <name>Zn(2+)</name>
        <dbReference type="ChEBI" id="CHEBI:29105"/>
    </cofactor>
</comment>
<dbReference type="EMBL" id="JADGJQ010000020">
    <property type="protein sequence ID" value="KAJ3179581.1"/>
    <property type="molecule type" value="Genomic_DNA"/>
</dbReference>
<evidence type="ECO:0000256" key="6">
    <source>
        <dbReference type="SAM" id="MobiDB-lite"/>
    </source>
</evidence>
<accession>A0AAD5XRV1</accession>
<evidence type="ECO:0000256" key="2">
    <source>
        <dbReference type="ARBA" id="ARBA00022723"/>
    </source>
</evidence>
<evidence type="ECO:0000259" key="8">
    <source>
        <dbReference type="Pfam" id="PF08240"/>
    </source>
</evidence>
<dbReference type="SUPFAM" id="SSF50129">
    <property type="entry name" value="GroES-like"/>
    <property type="match status" value="1"/>
</dbReference>
<dbReference type="Gene3D" id="3.90.180.10">
    <property type="entry name" value="Medium-chain alcohol dehydrogenases, catalytic domain"/>
    <property type="match status" value="1"/>
</dbReference>
<keyword evidence="4" id="KW-0560">Oxidoreductase</keyword>
<feature type="domain" description="Alcohol dehydrogenase-like C-terminal" evidence="7">
    <location>
        <begin position="237"/>
        <end position="303"/>
    </location>
</feature>
<evidence type="ECO:0000256" key="3">
    <source>
        <dbReference type="ARBA" id="ARBA00022833"/>
    </source>
</evidence>
<keyword evidence="2 5" id="KW-0479">Metal-binding</keyword>
<dbReference type="Pfam" id="PF00107">
    <property type="entry name" value="ADH_zinc_N"/>
    <property type="match status" value="1"/>
</dbReference>
<dbReference type="GO" id="GO:0016491">
    <property type="term" value="F:oxidoreductase activity"/>
    <property type="evidence" value="ECO:0007669"/>
    <property type="project" value="UniProtKB-KW"/>
</dbReference>
<keyword evidence="10" id="KW-1185">Reference proteome</keyword>
<dbReference type="CDD" id="cd08283">
    <property type="entry name" value="FDH_like_1"/>
    <property type="match status" value="1"/>
</dbReference>
<dbReference type="PANTHER" id="PTHR42813">
    <property type="entry name" value="ZINC-TYPE ALCOHOL DEHYDROGENASE-LIKE"/>
    <property type="match status" value="1"/>
</dbReference>
<keyword evidence="3 5" id="KW-0862">Zinc</keyword>
<feature type="domain" description="Alcohol dehydrogenase-like N-terminal" evidence="8">
    <location>
        <begin position="67"/>
        <end position="193"/>
    </location>
</feature>
<dbReference type="PROSITE" id="PS00059">
    <property type="entry name" value="ADH_ZINC"/>
    <property type="match status" value="1"/>
</dbReference>
<dbReference type="SUPFAM" id="SSF51735">
    <property type="entry name" value="NAD(P)-binding Rossmann-fold domains"/>
    <property type="match status" value="1"/>
</dbReference>
<reference evidence="9" key="1">
    <citation type="submission" date="2020-05" db="EMBL/GenBank/DDBJ databases">
        <title>Phylogenomic resolution of chytrid fungi.</title>
        <authorList>
            <person name="Stajich J.E."/>
            <person name="Amses K."/>
            <person name="Simmons R."/>
            <person name="Seto K."/>
            <person name="Myers J."/>
            <person name="Bonds A."/>
            <person name="Quandt C.A."/>
            <person name="Barry K."/>
            <person name="Liu P."/>
            <person name="Grigoriev I."/>
            <person name="Longcore J.E."/>
            <person name="James T.Y."/>
        </authorList>
    </citation>
    <scope>NUCLEOTIDE SEQUENCE</scope>
    <source>
        <strain evidence="9">JEL0379</strain>
    </source>
</reference>
<dbReference type="Pfam" id="PF08240">
    <property type="entry name" value="ADH_N"/>
    <property type="match status" value="1"/>
</dbReference>
<dbReference type="PANTHER" id="PTHR42813:SF1">
    <property type="entry name" value="DEHYDROGENASE, PUTATIVE (AFU_ORTHOLOGUE AFUA_5G03930)-RELATED"/>
    <property type="match status" value="1"/>
</dbReference>
<dbReference type="InterPro" id="IPR036291">
    <property type="entry name" value="NAD(P)-bd_dom_sf"/>
</dbReference>
<dbReference type="AlphaFoldDB" id="A0AAD5XRV1"/>
<proteinExistence type="inferred from homology"/>
<dbReference type="GO" id="GO:0008270">
    <property type="term" value="F:zinc ion binding"/>
    <property type="evidence" value="ECO:0007669"/>
    <property type="project" value="InterPro"/>
</dbReference>
<evidence type="ECO:0000313" key="10">
    <source>
        <dbReference type="Proteomes" id="UP001212152"/>
    </source>
</evidence>
<dbReference type="Gene3D" id="3.40.50.720">
    <property type="entry name" value="NAD(P)-binding Rossmann-like Domain"/>
    <property type="match status" value="1"/>
</dbReference>
<gene>
    <name evidence="9" type="ORF">HDU87_002787</name>
</gene>
<evidence type="ECO:0000256" key="4">
    <source>
        <dbReference type="ARBA" id="ARBA00023002"/>
    </source>
</evidence>
<evidence type="ECO:0000256" key="1">
    <source>
        <dbReference type="ARBA" id="ARBA00001947"/>
    </source>
</evidence>
<comment type="caution">
    <text evidence="9">The sequence shown here is derived from an EMBL/GenBank/DDBJ whole genome shotgun (WGS) entry which is preliminary data.</text>
</comment>
<comment type="similarity">
    <text evidence="5">Belongs to the zinc-containing alcohol dehydrogenase family.</text>
</comment>
<dbReference type="InterPro" id="IPR013154">
    <property type="entry name" value="ADH-like_N"/>
</dbReference>
<evidence type="ECO:0000259" key="7">
    <source>
        <dbReference type="Pfam" id="PF00107"/>
    </source>
</evidence>
<evidence type="ECO:0000256" key="5">
    <source>
        <dbReference type="RuleBase" id="RU361277"/>
    </source>
</evidence>
<dbReference type="InterPro" id="IPR011032">
    <property type="entry name" value="GroES-like_sf"/>
</dbReference>
<dbReference type="InterPro" id="IPR002328">
    <property type="entry name" value="ADH_Zn_CS"/>
</dbReference>
<dbReference type="Proteomes" id="UP001212152">
    <property type="component" value="Unassembled WGS sequence"/>
</dbReference>
<name>A0AAD5XRV1_9FUNG</name>
<dbReference type="InterPro" id="IPR013149">
    <property type="entry name" value="ADH-like_C"/>
</dbReference>
<evidence type="ECO:0000313" key="9">
    <source>
        <dbReference type="EMBL" id="KAJ3179581.1"/>
    </source>
</evidence>
<feature type="region of interest" description="Disordered" evidence="6">
    <location>
        <begin position="21"/>
        <end position="40"/>
    </location>
</feature>